<reference evidence="2" key="2">
    <citation type="journal article" date="2021" name="PeerJ">
        <title>Extensive microbial diversity within the chicken gut microbiome revealed by metagenomics and culture.</title>
        <authorList>
            <person name="Gilroy R."/>
            <person name="Ravi A."/>
            <person name="Getino M."/>
            <person name="Pursley I."/>
            <person name="Horton D.L."/>
            <person name="Alikhan N.F."/>
            <person name="Baker D."/>
            <person name="Gharbi K."/>
            <person name="Hall N."/>
            <person name="Watson M."/>
            <person name="Adriaenssens E.M."/>
            <person name="Foster-Nyarko E."/>
            <person name="Jarju S."/>
            <person name="Secka A."/>
            <person name="Antonio M."/>
            <person name="Oren A."/>
            <person name="Chaudhuri R.R."/>
            <person name="La Ragione R."/>
            <person name="Hildebrand F."/>
            <person name="Pallen M.J."/>
        </authorList>
    </citation>
    <scope>NUCLEOTIDE SEQUENCE</scope>
    <source>
        <strain evidence="2">ChiW3-316</strain>
    </source>
</reference>
<keyword evidence="2" id="KW-0378">Hydrolase</keyword>
<protein>
    <submittedName>
        <fullName evidence="2">DNA-deoxyinosine glycosylase</fullName>
        <ecNumber evidence="2">3.2.2.15</ecNumber>
    </submittedName>
</protein>
<gene>
    <name evidence="2" type="ORF">IAD20_05400</name>
</gene>
<name>A0A9D1SBH5_9PROT</name>
<comment type="caution">
    <text evidence="2">The sequence shown here is derived from an EMBL/GenBank/DDBJ whole genome shotgun (WGS) entry which is preliminary data.</text>
</comment>
<dbReference type="Gene3D" id="3.40.470.10">
    <property type="entry name" value="Uracil-DNA glycosylase-like domain"/>
    <property type="match status" value="1"/>
</dbReference>
<dbReference type="Proteomes" id="UP000824107">
    <property type="component" value="Unassembled WGS sequence"/>
</dbReference>
<evidence type="ECO:0000313" key="3">
    <source>
        <dbReference type="Proteomes" id="UP000824107"/>
    </source>
</evidence>
<dbReference type="Pfam" id="PF03167">
    <property type="entry name" value="UDG"/>
    <property type="match status" value="1"/>
</dbReference>
<proteinExistence type="predicted"/>
<dbReference type="NCBIfam" id="TIGR04274">
    <property type="entry name" value="hypoxanDNAglyco"/>
    <property type="match status" value="1"/>
</dbReference>
<sequence>MIRSFPPIINSETEILIVGTMPSVKSLEAQQYYAHPRNAFWKIIAALYHQGAEFADFQEKKACLLANRLGLWDSLQLCLREGSLDSAITDEQPNDFNTLLAKHPAVRRLLFNGQPAFKFFKKYHAPLLLRTEYYILPSTSPANASYSLDDKIRIWAPYLK</sequence>
<evidence type="ECO:0000259" key="1">
    <source>
        <dbReference type="SMART" id="SM00986"/>
    </source>
</evidence>
<dbReference type="EMBL" id="DVNC01000035">
    <property type="protein sequence ID" value="HIU53498.1"/>
    <property type="molecule type" value="Genomic_DNA"/>
</dbReference>
<feature type="domain" description="Uracil-DNA glycosylase-like" evidence="1">
    <location>
        <begin position="6"/>
        <end position="159"/>
    </location>
</feature>
<accession>A0A9D1SBH5</accession>
<dbReference type="InterPro" id="IPR036895">
    <property type="entry name" value="Uracil-DNA_glycosylase-like_sf"/>
</dbReference>
<dbReference type="InterPro" id="IPR026353">
    <property type="entry name" value="Hypoxan-DNA_Glyclase"/>
</dbReference>
<dbReference type="CDD" id="cd10032">
    <property type="entry name" value="UDG-F6_HDG"/>
    <property type="match status" value="1"/>
</dbReference>
<dbReference type="GO" id="GO:0033958">
    <property type="term" value="F:DNA-deoxyinosine glycosylase activity"/>
    <property type="evidence" value="ECO:0007669"/>
    <property type="project" value="UniProtKB-EC"/>
</dbReference>
<dbReference type="AlphaFoldDB" id="A0A9D1SBH5"/>
<dbReference type="EC" id="3.2.2.15" evidence="2"/>
<dbReference type="SUPFAM" id="SSF52141">
    <property type="entry name" value="Uracil-DNA glycosylase-like"/>
    <property type="match status" value="1"/>
</dbReference>
<keyword evidence="2" id="KW-0326">Glycosidase</keyword>
<reference evidence="2" key="1">
    <citation type="submission" date="2020-10" db="EMBL/GenBank/DDBJ databases">
        <authorList>
            <person name="Gilroy R."/>
        </authorList>
    </citation>
    <scope>NUCLEOTIDE SEQUENCE</scope>
    <source>
        <strain evidence="2">ChiW3-316</strain>
    </source>
</reference>
<dbReference type="SMART" id="SM00987">
    <property type="entry name" value="UreE_C"/>
    <property type="match status" value="1"/>
</dbReference>
<organism evidence="2 3">
    <name type="scientific">Candidatus Scatocola faecipullorum</name>
    <dbReference type="NCBI Taxonomy" id="2840917"/>
    <lineage>
        <taxon>Bacteria</taxon>
        <taxon>Pseudomonadati</taxon>
        <taxon>Pseudomonadota</taxon>
        <taxon>Alphaproteobacteria</taxon>
        <taxon>Rhodospirillales</taxon>
        <taxon>Rhodospirillaceae</taxon>
        <taxon>Rhodospirillaceae incertae sedis</taxon>
        <taxon>Candidatus Scatocola</taxon>
    </lineage>
</organism>
<dbReference type="SMART" id="SM00986">
    <property type="entry name" value="UDG"/>
    <property type="match status" value="1"/>
</dbReference>
<evidence type="ECO:0000313" key="2">
    <source>
        <dbReference type="EMBL" id="HIU53498.1"/>
    </source>
</evidence>
<dbReference type="InterPro" id="IPR005122">
    <property type="entry name" value="Uracil-DNA_glycosylase-like"/>
</dbReference>